<dbReference type="AlphaFoldDB" id="A0A2P2J3F6"/>
<name>A0A2P2J3F6_RHIMU</name>
<dbReference type="EMBL" id="GGEC01007551">
    <property type="protein sequence ID" value="MBW88034.1"/>
    <property type="molecule type" value="Transcribed_RNA"/>
</dbReference>
<reference evidence="1" key="1">
    <citation type="submission" date="2018-02" db="EMBL/GenBank/DDBJ databases">
        <title>Rhizophora mucronata_Transcriptome.</title>
        <authorList>
            <person name="Meera S.P."/>
            <person name="Sreeshan A."/>
            <person name="Augustine A."/>
        </authorList>
    </citation>
    <scope>NUCLEOTIDE SEQUENCE</scope>
    <source>
        <tissue evidence="1">Leaf</tissue>
    </source>
</reference>
<accession>A0A2P2J3F6</accession>
<sequence>MKCEFLASHILHVPSSDDDKSW</sequence>
<evidence type="ECO:0000313" key="1">
    <source>
        <dbReference type="EMBL" id="MBW88034.1"/>
    </source>
</evidence>
<proteinExistence type="predicted"/>
<organism evidence="1">
    <name type="scientific">Rhizophora mucronata</name>
    <name type="common">Asiatic mangrove</name>
    <dbReference type="NCBI Taxonomy" id="61149"/>
    <lineage>
        <taxon>Eukaryota</taxon>
        <taxon>Viridiplantae</taxon>
        <taxon>Streptophyta</taxon>
        <taxon>Embryophyta</taxon>
        <taxon>Tracheophyta</taxon>
        <taxon>Spermatophyta</taxon>
        <taxon>Magnoliopsida</taxon>
        <taxon>eudicotyledons</taxon>
        <taxon>Gunneridae</taxon>
        <taxon>Pentapetalae</taxon>
        <taxon>rosids</taxon>
        <taxon>fabids</taxon>
        <taxon>Malpighiales</taxon>
        <taxon>Rhizophoraceae</taxon>
        <taxon>Rhizophora</taxon>
    </lineage>
</organism>
<protein>
    <submittedName>
        <fullName evidence="1">Bromodomain and WD repeat-containing protein 1</fullName>
    </submittedName>
</protein>